<dbReference type="AlphaFoldDB" id="A0A0E0EJA3"/>
<reference evidence="3" key="1">
    <citation type="submission" date="2015-04" db="UniProtKB">
        <authorList>
            <consortium name="EnsemblPlants"/>
        </authorList>
    </citation>
    <scope>IDENTIFICATION</scope>
</reference>
<name>A0A0E0EJA3_9ORYZ</name>
<evidence type="ECO:0000313" key="4">
    <source>
        <dbReference type="Proteomes" id="UP000008021"/>
    </source>
</evidence>
<dbReference type="InterPro" id="IPR002083">
    <property type="entry name" value="MATH/TRAF_dom"/>
</dbReference>
<feature type="compositionally biased region" description="Basic and acidic residues" evidence="1">
    <location>
        <begin position="1"/>
        <end position="11"/>
    </location>
</feature>
<feature type="region of interest" description="Disordered" evidence="1">
    <location>
        <begin position="1"/>
        <end position="83"/>
    </location>
</feature>
<sequence>MGHGGEPERQHPRTPPPAPLPPLAAGSTAASRDRRGVSSSSPSSLTIFRLNRRRRSPLPSTHPSGDGVQEEEDDVEAHHGVGARHALVRDRRIGVDEFIESATFAVGGYDWCIHFYPDGNGDGAKDYISVYLELLTKN</sequence>
<dbReference type="Proteomes" id="UP000008021">
    <property type="component" value="Chromosome 8"/>
</dbReference>
<dbReference type="Gene3D" id="2.60.210.10">
    <property type="entry name" value="Apoptosis, Tumor Necrosis Factor Receptor Associated Protein 2, Chain A"/>
    <property type="match status" value="1"/>
</dbReference>
<keyword evidence="4" id="KW-1185">Reference proteome</keyword>
<accession>A0A0E0EJA3</accession>
<evidence type="ECO:0000313" key="3">
    <source>
        <dbReference type="EnsemblPlants" id="OMERI08G06440.1"/>
    </source>
</evidence>
<evidence type="ECO:0000256" key="1">
    <source>
        <dbReference type="SAM" id="MobiDB-lite"/>
    </source>
</evidence>
<reference evidence="3" key="2">
    <citation type="submission" date="2018-05" db="EMBL/GenBank/DDBJ databases">
        <title>OmerRS3 (Oryza meridionalis Reference Sequence Version 3).</title>
        <authorList>
            <person name="Zhang J."/>
            <person name="Kudrna D."/>
            <person name="Lee S."/>
            <person name="Talag J."/>
            <person name="Welchert J."/>
            <person name="Wing R.A."/>
        </authorList>
    </citation>
    <scope>NUCLEOTIDE SEQUENCE [LARGE SCALE GENOMIC DNA]</scope>
    <source>
        <strain evidence="3">cv. OR44</strain>
    </source>
</reference>
<dbReference type="PROSITE" id="PS50144">
    <property type="entry name" value="MATH"/>
    <property type="match status" value="1"/>
</dbReference>
<dbReference type="STRING" id="40149.A0A0E0EJA3"/>
<dbReference type="CDD" id="cd00121">
    <property type="entry name" value="MATH"/>
    <property type="match status" value="1"/>
</dbReference>
<feature type="compositionally biased region" description="Pro residues" evidence="1">
    <location>
        <begin position="13"/>
        <end position="22"/>
    </location>
</feature>
<feature type="domain" description="MATH" evidence="2">
    <location>
        <begin position="81"/>
        <end position="138"/>
    </location>
</feature>
<dbReference type="HOGENOM" id="CLU_1858450_0_0_1"/>
<evidence type="ECO:0000259" key="2">
    <source>
        <dbReference type="PROSITE" id="PS50144"/>
    </source>
</evidence>
<dbReference type="EnsemblPlants" id="OMERI08G06440.1">
    <property type="protein sequence ID" value="OMERI08G06440.1"/>
    <property type="gene ID" value="OMERI08G06440"/>
</dbReference>
<dbReference type="Pfam" id="PF22486">
    <property type="entry name" value="MATH_2"/>
    <property type="match status" value="1"/>
</dbReference>
<dbReference type="SUPFAM" id="SSF49599">
    <property type="entry name" value="TRAF domain-like"/>
    <property type="match status" value="1"/>
</dbReference>
<dbReference type="InterPro" id="IPR008974">
    <property type="entry name" value="TRAF-like"/>
</dbReference>
<dbReference type="Gramene" id="OMERI08G06440.1">
    <property type="protein sequence ID" value="OMERI08G06440.1"/>
    <property type="gene ID" value="OMERI08G06440"/>
</dbReference>
<protein>
    <recommendedName>
        <fullName evidence="2">MATH domain-containing protein</fullName>
    </recommendedName>
</protein>
<organism evidence="3">
    <name type="scientific">Oryza meridionalis</name>
    <dbReference type="NCBI Taxonomy" id="40149"/>
    <lineage>
        <taxon>Eukaryota</taxon>
        <taxon>Viridiplantae</taxon>
        <taxon>Streptophyta</taxon>
        <taxon>Embryophyta</taxon>
        <taxon>Tracheophyta</taxon>
        <taxon>Spermatophyta</taxon>
        <taxon>Magnoliopsida</taxon>
        <taxon>Liliopsida</taxon>
        <taxon>Poales</taxon>
        <taxon>Poaceae</taxon>
        <taxon>BOP clade</taxon>
        <taxon>Oryzoideae</taxon>
        <taxon>Oryzeae</taxon>
        <taxon>Oryzinae</taxon>
        <taxon>Oryza</taxon>
    </lineage>
</organism>
<proteinExistence type="predicted"/>